<dbReference type="GO" id="GO:0004650">
    <property type="term" value="F:polygalacturonase activity"/>
    <property type="evidence" value="ECO:0007669"/>
    <property type="project" value="InterPro"/>
</dbReference>
<evidence type="ECO:0000259" key="3">
    <source>
        <dbReference type="Pfam" id="PF12708"/>
    </source>
</evidence>
<feature type="compositionally biased region" description="Low complexity" evidence="1">
    <location>
        <begin position="778"/>
        <end position="790"/>
    </location>
</feature>
<dbReference type="InterPro" id="IPR011050">
    <property type="entry name" value="Pectin_lyase_fold/virulence"/>
</dbReference>
<protein>
    <submittedName>
        <fullName evidence="4">Pectate lyase superfamily protein-domain-containing protein</fullName>
    </submittedName>
</protein>
<dbReference type="OrthoDB" id="1046782at2759"/>
<feature type="chain" id="PRO_5012395348" evidence="2">
    <location>
        <begin position="23"/>
        <end position="891"/>
    </location>
</feature>
<dbReference type="CDD" id="cd23668">
    <property type="entry name" value="GH55_beta13glucanase-like"/>
    <property type="match status" value="1"/>
</dbReference>
<dbReference type="PANTHER" id="PTHR33928:SF2">
    <property type="entry name" value="PECTATE LYASE SUPERFAMILY PROTEIN DOMAIN-CONTAINING PROTEIN-RELATED"/>
    <property type="match status" value="1"/>
</dbReference>
<organism evidence="4 5">
    <name type="scientific">Pseudomassariella vexata</name>
    <dbReference type="NCBI Taxonomy" id="1141098"/>
    <lineage>
        <taxon>Eukaryota</taxon>
        <taxon>Fungi</taxon>
        <taxon>Dikarya</taxon>
        <taxon>Ascomycota</taxon>
        <taxon>Pezizomycotina</taxon>
        <taxon>Sordariomycetes</taxon>
        <taxon>Xylariomycetidae</taxon>
        <taxon>Amphisphaeriales</taxon>
        <taxon>Pseudomassariaceae</taxon>
        <taxon>Pseudomassariella</taxon>
    </lineage>
</organism>
<dbReference type="EMBL" id="MCFJ01000008">
    <property type="protein sequence ID" value="ORY63403.1"/>
    <property type="molecule type" value="Genomic_DNA"/>
</dbReference>
<proteinExistence type="predicted"/>
<sequence>MGLSSFVTAGLLALRLFAPAGAVPTTAVQSRADTASSYWVSTIDRQGTAAFGEADYKVFRNVKDYGATGDGTTDDTAAINKAVQDGTRCIKNCDSKTNAPALVYFPPGTYLVSSPIIQTYYTQFVGDAITPPTLKASAGFKGMAVIDSDPYEDDGSNWYINQNNFFRQVRNFVIDITAQPASTGACIHWQVAQATSLQNIVFNMNPDTSSANAQKGIFMDNGSGGFMADLTFNGGGYGAFIGSQQFTTRNMTFNNCNTAIYLNWCWLWNMQNVNINGGNIGIDMSSGGVGNIQPGSLLLLDSKFSQVPIGINTLYQTDSTMTNNTLILDNVDMSDGVTTAIRYGGDNSTLLAGGSKVASFAQGRQYSGSNGKTVQTPQDAIAKPESLMSNGKVFTRSKPQYESVAASTFVSVKSAGAKGDGTTDDTAAIQKILDDNAGGEKIVYFDHGAYMITDTVKVPKNIKITGEMWPLIMASGEKFSDEKNPIPLFQVGEAGDTGDVEMSDLIFETKGPAPGAVLMQYNLAGTSAGSAGLWDVHFRVGGTAGTELQSDKCSKNPNVTTTPDPECYGAFMMFHVTKTASVYVENCWFWVADHELDLEDHNQINIYNGRGVLIESENPVWFWGTASEHSQLYNYQLTNARNTFLGLIQTETAYMQGNPDAKVPFSVNDDFSDPDFSASCTGDSDTCARTWGLRVMNSSEVFVYGGGLYSFFDNYGQDCLDTESCQDNMVSIEDSSVQLFGISTKASVNMITVDGKSVALDKDNRNTFCAAIAKFATSGGSSSASQSGSDSGSGSGSGSGSSYGYGSASSNAETAATPTTAVPVPETTTTALPSDGSSDSDEGSPDDVTTVSILGGTATATGTVTATAEGGGGATVTVTVTATVTAPCSAS</sequence>
<feature type="domain" description="Rhamnogalacturonase A/B/Epimerase-like pectate lyase" evidence="3">
    <location>
        <begin position="59"/>
        <end position="283"/>
    </location>
</feature>
<dbReference type="Gene3D" id="2.160.20.10">
    <property type="entry name" value="Single-stranded right-handed beta-helix, Pectin lyase-like"/>
    <property type="match status" value="2"/>
</dbReference>
<keyword evidence="5" id="KW-1185">Reference proteome</keyword>
<dbReference type="InterPro" id="IPR012334">
    <property type="entry name" value="Pectin_lyas_fold"/>
</dbReference>
<evidence type="ECO:0000313" key="4">
    <source>
        <dbReference type="EMBL" id="ORY63403.1"/>
    </source>
</evidence>
<dbReference type="RefSeq" id="XP_040715060.1">
    <property type="nucleotide sequence ID" value="XM_040862178.1"/>
</dbReference>
<dbReference type="AlphaFoldDB" id="A0A1Y2DVW0"/>
<dbReference type="GO" id="GO:0016829">
    <property type="term" value="F:lyase activity"/>
    <property type="evidence" value="ECO:0007669"/>
    <property type="project" value="UniProtKB-KW"/>
</dbReference>
<reference evidence="4 5" key="1">
    <citation type="submission" date="2016-07" db="EMBL/GenBank/DDBJ databases">
        <title>Pervasive Adenine N6-methylation of Active Genes in Fungi.</title>
        <authorList>
            <consortium name="DOE Joint Genome Institute"/>
            <person name="Mondo S.J."/>
            <person name="Dannebaum R.O."/>
            <person name="Kuo R.C."/>
            <person name="Labutti K."/>
            <person name="Haridas S."/>
            <person name="Kuo A."/>
            <person name="Salamov A."/>
            <person name="Ahrendt S.R."/>
            <person name="Lipzen A."/>
            <person name="Sullivan W."/>
            <person name="Andreopoulos W.B."/>
            <person name="Clum A."/>
            <person name="Lindquist E."/>
            <person name="Daum C."/>
            <person name="Ramamoorthy G.K."/>
            <person name="Gryganskyi A."/>
            <person name="Culley D."/>
            <person name="Magnuson J.K."/>
            <person name="James T.Y."/>
            <person name="O'Malley M.A."/>
            <person name="Stajich J.E."/>
            <person name="Spatafora J.W."/>
            <person name="Visel A."/>
            <person name="Grigoriev I.V."/>
        </authorList>
    </citation>
    <scope>NUCLEOTIDE SEQUENCE [LARGE SCALE GENOMIC DNA]</scope>
    <source>
        <strain evidence="4 5">CBS 129021</strain>
    </source>
</reference>
<feature type="compositionally biased region" description="Gly residues" evidence="1">
    <location>
        <begin position="791"/>
        <end position="803"/>
    </location>
</feature>
<feature type="signal peptide" evidence="2">
    <location>
        <begin position="1"/>
        <end position="22"/>
    </location>
</feature>
<dbReference type="InterPro" id="IPR039279">
    <property type="entry name" value="QRT3-like"/>
</dbReference>
<keyword evidence="4" id="KW-0456">Lyase</keyword>
<gene>
    <name evidence="4" type="ORF">BCR38DRAFT_458546</name>
</gene>
<dbReference type="SUPFAM" id="SSF51126">
    <property type="entry name" value="Pectin lyase-like"/>
    <property type="match status" value="2"/>
</dbReference>
<dbReference type="PANTHER" id="PTHR33928">
    <property type="entry name" value="POLYGALACTURONASE QRT3"/>
    <property type="match status" value="1"/>
</dbReference>
<feature type="region of interest" description="Disordered" evidence="1">
    <location>
        <begin position="778"/>
        <end position="850"/>
    </location>
</feature>
<feature type="domain" description="Rhamnogalacturonase A/B/Epimerase-like pectate lyase" evidence="3">
    <location>
        <begin position="409"/>
        <end position="468"/>
    </location>
</feature>
<dbReference type="InterPro" id="IPR024535">
    <property type="entry name" value="RHGA/B-epi-like_pectate_lyase"/>
</dbReference>
<feature type="compositionally biased region" description="Low complexity" evidence="1">
    <location>
        <begin position="804"/>
        <end position="837"/>
    </location>
</feature>
<evidence type="ECO:0000313" key="5">
    <source>
        <dbReference type="Proteomes" id="UP000193689"/>
    </source>
</evidence>
<dbReference type="FunFam" id="2.160.20.10:FF:000023">
    <property type="entry name" value="Exo-beta-1,3-glucanase Exg0"/>
    <property type="match status" value="1"/>
</dbReference>
<keyword evidence="2" id="KW-0732">Signal</keyword>
<evidence type="ECO:0000256" key="1">
    <source>
        <dbReference type="SAM" id="MobiDB-lite"/>
    </source>
</evidence>
<comment type="caution">
    <text evidence="4">The sequence shown here is derived from an EMBL/GenBank/DDBJ whole genome shotgun (WGS) entry which is preliminary data.</text>
</comment>
<dbReference type="Proteomes" id="UP000193689">
    <property type="component" value="Unassembled WGS sequence"/>
</dbReference>
<evidence type="ECO:0000256" key="2">
    <source>
        <dbReference type="SAM" id="SignalP"/>
    </source>
</evidence>
<dbReference type="Pfam" id="PF12708">
    <property type="entry name" value="Pect-lyase_RHGA_epim"/>
    <property type="match status" value="2"/>
</dbReference>
<dbReference type="GeneID" id="63778390"/>
<accession>A0A1Y2DVW0</accession>
<dbReference type="STRING" id="1141098.A0A1Y2DVW0"/>
<name>A0A1Y2DVW0_9PEZI</name>
<dbReference type="InParanoid" id="A0A1Y2DVW0"/>